<protein>
    <submittedName>
        <fullName evidence="1">SRNA-binding carbon storage regulator CsrA</fullName>
    </submittedName>
</protein>
<proteinExistence type="predicted"/>
<dbReference type="InterPro" id="IPR036107">
    <property type="entry name" value="CsrA_sf"/>
</dbReference>
<dbReference type="GO" id="GO:0006109">
    <property type="term" value="P:regulation of carbohydrate metabolic process"/>
    <property type="evidence" value="ECO:0007669"/>
    <property type="project" value="InterPro"/>
</dbReference>
<dbReference type="GO" id="GO:0003723">
    <property type="term" value="F:RNA binding"/>
    <property type="evidence" value="ECO:0007669"/>
    <property type="project" value="InterPro"/>
</dbReference>
<organism evidence="1 2">
    <name type="scientific">Quisquiliibacterium transsilvanicum</name>
    <dbReference type="NCBI Taxonomy" id="1549638"/>
    <lineage>
        <taxon>Bacteria</taxon>
        <taxon>Pseudomonadati</taxon>
        <taxon>Pseudomonadota</taxon>
        <taxon>Betaproteobacteria</taxon>
        <taxon>Burkholderiales</taxon>
        <taxon>Burkholderiaceae</taxon>
        <taxon>Quisquiliibacterium</taxon>
    </lineage>
</organism>
<sequence length="68" mass="7564">MDERRRTCTVWDVRAGEVLRFAGAEIEVALVKKSGQLARLRVAAPARVKIVREVAAEREAEFVPSMAP</sequence>
<comment type="caution">
    <text evidence="1">The sequence shown here is derived from an EMBL/GenBank/DDBJ whole genome shotgun (WGS) entry which is preliminary data.</text>
</comment>
<accession>A0A7W8HFU6</accession>
<keyword evidence="2" id="KW-1185">Reference proteome</keyword>
<dbReference type="EMBL" id="JACHGB010000003">
    <property type="protein sequence ID" value="MBB5271339.1"/>
    <property type="molecule type" value="Genomic_DNA"/>
</dbReference>
<gene>
    <name evidence="1" type="ORF">HNQ70_001349</name>
</gene>
<dbReference type="GO" id="GO:0006402">
    <property type="term" value="P:mRNA catabolic process"/>
    <property type="evidence" value="ECO:0007669"/>
    <property type="project" value="InterPro"/>
</dbReference>
<dbReference type="Proteomes" id="UP000532440">
    <property type="component" value="Unassembled WGS sequence"/>
</dbReference>
<dbReference type="AlphaFoldDB" id="A0A7W8HFU6"/>
<reference evidence="1 2" key="1">
    <citation type="submission" date="2020-08" db="EMBL/GenBank/DDBJ databases">
        <title>Genomic Encyclopedia of Type Strains, Phase IV (KMG-IV): sequencing the most valuable type-strain genomes for metagenomic binning, comparative biology and taxonomic classification.</title>
        <authorList>
            <person name="Goeker M."/>
        </authorList>
    </citation>
    <scope>NUCLEOTIDE SEQUENCE [LARGE SCALE GENOMIC DNA]</scope>
    <source>
        <strain evidence="1 2">DSM 29781</strain>
    </source>
</reference>
<evidence type="ECO:0000313" key="1">
    <source>
        <dbReference type="EMBL" id="MBB5271339.1"/>
    </source>
</evidence>
<name>A0A7W8HFU6_9BURK</name>
<evidence type="ECO:0000313" key="2">
    <source>
        <dbReference type="Proteomes" id="UP000532440"/>
    </source>
</evidence>
<dbReference type="RefSeq" id="WP_183965629.1">
    <property type="nucleotide sequence ID" value="NZ_BAABEW010000001.1"/>
</dbReference>
<dbReference type="Gene3D" id="2.60.40.4380">
    <property type="entry name" value="Translational regulator CsrA"/>
    <property type="match status" value="1"/>
</dbReference>